<name>A0A7C9R8Z3_9HYPH</name>
<dbReference type="RefSeq" id="WP_165119487.1">
    <property type="nucleotide sequence ID" value="NZ_JAAKZG010000008.1"/>
</dbReference>
<dbReference type="InterPro" id="IPR009081">
    <property type="entry name" value="PP-bd_ACP"/>
</dbReference>
<comment type="caution">
    <text evidence="2">The sequence shown here is derived from an EMBL/GenBank/DDBJ whole genome shotgun (WGS) entry which is preliminary data.</text>
</comment>
<proteinExistence type="predicted"/>
<dbReference type="AlphaFoldDB" id="A0A7C9R8Z3"/>
<dbReference type="SUPFAM" id="SSF47336">
    <property type="entry name" value="ACP-like"/>
    <property type="match status" value="1"/>
</dbReference>
<dbReference type="Pfam" id="PF00550">
    <property type="entry name" value="PP-binding"/>
    <property type="match status" value="1"/>
</dbReference>
<feature type="domain" description="Carrier" evidence="1">
    <location>
        <begin position="22"/>
        <end position="95"/>
    </location>
</feature>
<gene>
    <name evidence="2" type="ORF">G6N74_18780</name>
</gene>
<accession>A0A7C9R8Z3</accession>
<keyword evidence="3" id="KW-1185">Reference proteome</keyword>
<dbReference type="Gene3D" id="1.10.1200.10">
    <property type="entry name" value="ACP-like"/>
    <property type="match status" value="1"/>
</dbReference>
<evidence type="ECO:0000313" key="3">
    <source>
        <dbReference type="Proteomes" id="UP000481252"/>
    </source>
</evidence>
<dbReference type="Proteomes" id="UP000481252">
    <property type="component" value="Unassembled WGS sequence"/>
</dbReference>
<sequence>MKAAQRRLKHQEARMLSNDPVTHASLSKEMLRQQVMRFLDDEPADDDNLMDFGLNSIAAMQLVAEWKQADIEVNFVELARRPTIDGMWELLRQKSSATALVA</sequence>
<dbReference type="PROSITE" id="PS50075">
    <property type="entry name" value="CARRIER"/>
    <property type="match status" value="1"/>
</dbReference>
<reference evidence="2 3" key="1">
    <citation type="submission" date="2020-02" db="EMBL/GenBank/DDBJ databases">
        <title>Genome sequence of the type strain CGMCC 1.15528 of Mesorhizobium zhangyense.</title>
        <authorList>
            <person name="Gao J."/>
            <person name="Sun J."/>
        </authorList>
    </citation>
    <scope>NUCLEOTIDE SEQUENCE [LARGE SCALE GENOMIC DNA]</scope>
    <source>
        <strain evidence="2 3">CGMCC 1.15528</strain>
    </source>
</reference>
<evidence type="ECO:0000313" key="2">
    <source>
        <dbReference type="EMBL" id="NGN43120.1"/>
    </source>
</evidence>
<protein>
    <recommendedName>
        <fullName evidence="1">Carrier domain-containing protein</fullName>
    </recommendedName>
</protein>
<dbReference type="InterPro" id="IPR036736">
    <property type="entry name" value="ACP-like_sf"/>
</dbReference>
<dbReference type="EMBL" id="JAAKZG010000008">
    <property type="protein sequence ID" value="NGN43120.1"/>
    <property type="molecule type" value="Genomic_DNA"/>
</dbReference>
<evidence type="ECO:0000259" key="1">
    <source>
        <dbReference type="PROSITE" id="PS50075"/>
    </source>
</evidence>
<organism evidence="2 3">
    <name type="scientific">Mesorhizobium zhangyense</name>
    <dbReference type="NCBI Taxonomy" id="1776730"/>
    <lineage>
        <taxon>Bacteria</taxon>
        <taxon>Pseudomonadati</taxon>
        <taxon>Pseudomonadota</taxon>
        <taxon>Alphaproteobacteria</taxon>
        <taxon>Hyphomicrobiales</taxon>
        <taxon>Phyllobacteriaceae</taxon>
        <taxon>Mesorhizobium</taxon>
    </lineage>
</organism>